<dbReference type="InterPro" id="IPR001910">
    <property type="entry name" value="Inosine/uridine_hydrolase_dom"/>
</dbReference>
<dbReference type="AlphaFoldDB" id="A0AAV2W0T8"/>
<evidence type="ECO:0000256" key="1">
    <source>
        <dbReference type="ARBA" id="ARBA00022801"/>
    </source>
</evidence>
<dbReference type="InterPro" id="IPR036452">
    <property type="entry name" value="Ribo_hydro-like"/>
</dbReference>
<protein>
    <submittedName>
        <fullName evidence="4">Inosine-uridine nucleoside N-ribohydrolase</fullName>
    </submittedName>
</protein>
<reference evidence="4 5" key="1">
    <citation type="submission" date="2013-10" db="EMBL/GenBank/DDBJ databases">
        <authorList>
            <person name="Manrique M."/>
        </authorList>
    </citation>
    <scope>NUCLEOTIDE SEQUENCE [LARGE SCALE GENOMIC DNA]</scope>
    <source>
        <strain evidence="4 5">IM386</strain>
    </source>
</reference>
<evidence type="ECO:0000313" key="4">
    <source>
        <dbReference type="EMBL" id="CDI66739.1"/>
    </source>
</evidence>
<gene>
    <name evidence="4" type="ORF">BANIM336_00037</name>
</gene>
<dbReference type="Proteomes" id="UP000035645">
    <property type="component" value="Unassembled WGS sequence"/>
</dbReference>
<dbReference type="RefSeq" id="WP_014698044.1">
    <property type="nucleotide sequence ID" value="NZ_CBUQ010000002.1"/>
</dbReference>
<evidence type="ECO:0000313" key="5">
    <source>
        <dbReference type="Proteomes" id="UP000035645"/>
    </source>
</evidence>
<dbReference type="EMBL" id="CBUQ010000002">
    <property type="protein sequence ID" value="CDI66739.1"/>
    <property type="molecule type" value="Genomic_DNA"/>
</dbReference>
<name>A0AAV2W0T8_9BIFI</name>
<dbReference type="PANTHER" id="PTHR12304:SF4">
    <property type="entry name" value="URIDINE NUCLEOSIDASE"/>
    <property type="match status" value="1"/>
</dbReference>
<keyword evidence="1" id="KW-0378">Hydrolase</keyword>
<dbReference type="InterPro" id="IPR023186">
    <property type="entry name" value="IUNH"/>
</dbReference>
<evidence type="ECO:0000259" key="3">
    <source>
        <dbReference type="Pfam" id="PF01156"/>
    </source>
</evidence>
<reference evidence="4 5" key="2">
    <citation type="submission" date="2015-01" db="EMBL/GenBank/DDBJ databases">
        <title>Genome sequence of a Bifidobacterium animalis strain.</title>
        <authorList>
            <person name="Bogovic-Matijasic B."/>
            <person name="Hacin B."/>
            <person name="Citar M."/>
            <person name="Svigelj K."/>
            <person name="Stempelj M."/>
            <person name="Rogelj I."/>
        </authorList>
    </citation>
    <scope>NUCLEOTIDE SEQUENCE [LARGE SCALE GENOMIC DNA]</scope>
    <source>
        <strain evidence="4 5">IM386</strain>
    </source>
</reference>
<sequence length="413" mass="43408">MGMTNPQTDIHHIVASMDTGIDDALALALLLAQPDVRLHGVSASYGNVLEQQAARNTRAVLGLLRRSDIPVFDGARHPSWAPYFIADAGCARFHGSDGLGGVGIETGNGDNADFTPTTPGEALASDANGLVTLTAPQIRNLTECGTAISVGGYQVGEAHADLPTMPELTIPSGSAHIPTPEKLEFPQESCSQATAGARMIVDAARRFGPDLTILATGPLTDIDTALTLDPEAVRQARIVFMGGTLTQEGNCYDLVCETNMIQDPEAADRVLRSSADVTMVGLDVTHRCLLGSTDVTPWNAAHTEASRFLTAIAEFSIRANAASDPIFAAGMPLHDPLAAAVVLDSTFVGTLDLPMCVETRTDDGTGVRGRTIGNPQGFIDASLRPTHVAVGVARERFLARFTGDIANLLASRC</sequence>
<dbReference type="GO" id="GO:0008477">
    <property type="term" value="F:purine nucleosidase activity"/>
    <property type="evidence" value="ECO:0007669"/>
    <property type="project" value="TreeGrafter"/>
</dbReference>
<dbReference type="Pfam" id="PF01156">
    <property type="entry name" value="IU_nuc_hydro"/>
    <property type="match status" value="1"/>
</dbReference>
<organism evidence="4 5">
    <name type="scientific">Bifidobacterium animalis subsp. animalis IM386</name>
    <dbReference type="NCBI Taxonomy" id="1402194"/>
    <lineage>
        <taxon>Bacteria</taxon>
        <taxon>Bacillati</taxon>
        <taxon>Actinomycetota</taxon>
        <taxon>Actinomycetes</taxon>
        <taxon>Bifidobacteriales</taxon>
        <taxon>Bifidobacteriaceae</taxon>
        <taxon>Bifidobacterium</taxon>
    </lineage>
</organism>
<accession>A0AAV2W0T8</accession>
<feature type="domain" description="Inosine/uridine-preferring nucleoside hydrolase" evidence="3">
    <location>
        <begin position="14"/>
        <end position="398"/>
    </location>
</feature>
<dbReference type="GO" id="GO:0006152">
    <property type="term" value="P:purine nucleoside catabolic process"/>
    <property type="evidence" value="ECO:0007669"/>
    <property type="project" value="TreeGrafter"/>
</dbReference>
<dbReference type="Gene3D" id="3.90.245.10">
    <property type="entry name" value="Ribonucleoside hydrolase-like"/>
    <property type="match status" value="1"/>
</dbReference>
<dbReference type="PANTHER" id="PTHR12304">
    <property type="entry name" value="INOSINE-URIDINE PREFERRING NUCLEOSIDE HYDROLASE"/>
    <property type="match status" value="1"/>
</dbReference>
<evidence type="ECO:0000256" key="2">
    <source>
        <dbReference type="ARBA" id="ARBA00023295"/>
    </source>
</evidence>
<dbReference type="GO" id="GO:0005829">
    <property type="term" value="C:cytosol"/>
    <property type="evidence" value="ECO:0007669"/>
    <property type="project" value="TreeGrafter"/>
</dbReference>
<proteinExistence type="predicted"/>
<comment type="caution">
    <text evidence="4">The sequence shown here is derived from an EMBL/GenBank/DDBJ whole genome shotgun (WGS) entry which is preliminary data.</text>
</comment>
<dbReference type="SUPFAM" id="SSF53590">
    <property type="entry name" value="Nucleoside hydrolase"/>
    <property type="match status" value="1"/>
</dbReference>
<keyword evidence="2" id="KW-0326">Glycosidase</keyword>